<evidence type="ECO:0000313" key="3">
    <source>
        <dbReference type="Proteomes" id="UP001066276"/>
    </source>
</evidence>
<keyword evidence="3" id="KW-1185">Reference proteome</keyword>
<gene>
    <name evidence="2" type="ORF">NDU88_001542</name>
</gene>
<evidence type="ECO:0000256" key="1">
    <source>
        <dbReference type="SAM" id="MobiDB-lite"/>
    </source>
</evidence>
<reference evidence="2" key="1">
    <citation type="journal article" date="2022" name="bioRxiv">
        <title>Sequencing and chromosome-scale assembly of the giantPleurodeles waltlgenome.</title>
        <authorList>
            <person name="Brown T."/>
            <person name="Elewa A."/>
            <person name="Iarovenko S."/>
            <person name="Subramanian E."/>
            <person name="Araus A.J."/>
            <person name="Petzold A."/>
            <person name="Susuki M."/>
            <person name="Suzuki K.-i.T."/>
            <person name="Hayashi T."/>
            <person name="Toyoda A."/>
            <person name="Oliveira C."/>
            <person name="Osipova E."/>
            <person name="Leigh N.D."/>
            <person name="Simon A."/>
            <person name="Yun M.H."/>
        </authorList>
    </citation>
    <scope>NUCLEOTIDE SEQUENCE</scope>
    <source>
        <strain evidence="2">20211129_DDA</strain>
        <tissue evidence="2">Liver</tissue>
    </source>
</reference>
<dbReference type="Proteomes" id="UP001066276">
    <property type="component" value="Chromosome 5"/>
</dbReference>
<proteinExistence type="predicted"/>
<organism evidence="2 3">
    <name type="scientific">Pleurodeles waltl</name>
    <name type="common">Iberian ribbed newt</name>
    <dbReference type="NCBI Taxonomy" id="8319"/>
    <lineage>
        <taxon>Eukaryota</taxon>
        <taxon>Metazoa</taxon>
        <taxon>Chordata</taxon>
        <taxon>Craniata</taxon>
        <taxon>Vertebrata</taxon>
        <taxon>Euteleostomi</taxon>
        <taxon>Amphibia</taxon>
        <taxon>Batrachia</taxon>
        <taxon>Caudata</taxon>
        <taxon>Salamandroidea</taxon>
        <taxon>Salamandridae</taxon>
        <taxon>Pleurodelinae</taxon>
        <taxon>Pleurodeles</taxon>
    </lineage>
</organism>
<comment type="caution">
    <text evidence="2">The sequence shown here is derived from an EMBL/GenBank/DDBJ whole genome shotgun (WGS) entry which is preliminary data.</text>
</comment>
<dbReference type="EMBL" id="JANPWB010000009">
    <property type="protein sequence ID" value="KAJ1148714.1"/>
    <property type="molecule type" value="Genomic_DNA"/>
</dbReference>
<protein>
    <submittedName>
        <fullName evidence="2">Uncharacterized protein</fullName>
    </submittedName>
</protein>
<feature type="compositionally biased region" description="Basic and acidic residues" evidence="1">
    <location>
        <begin position="28"/>
        <end position="47"/>
    </location>
</feature>
<feature type="region of interest" description="Disordered" evidence="1">
    <location>
        <begin position="1"/>
        <end position="61"/>
    </location>
</feature>
<sequence>MNGYSGVKERAARSLGHDTAPPRRRGQKKEPVGKNPGEEARRRREESSFGPSGKPESREAAWRRVAVEVRFE</sequence>
<evidence type="ECO:0000313" key="2">
    <source>
        <dbReference type="EMBL" id="KAJ1148714.1"/>
    </source>
</evidence>
<accession>A0AAV7RBW8</accession>
<feature type="compositionally biased region" description="Basic and acidic residues" evidence="1">
    <location>
        <begin position="7"/>
        <end position="16"/>
    </location>
</feature>
<name>A0AAV7RBW8_PLEWA</name>
<dbReference type="AlphaFoldDB" id="A0AAV7RBW8"/>